<accession>X1GRF0</accession>
<dbReference type="EMBL" id="BARU01020045">
    <property type="protein sequence ID" value="GAH59772.1"/>
    <property type="molecule type" value="Genomic_DNA"/>
</dbReference>
<sequence>LKIGSVPNNIIIMGFHKLTNPNFNGQLGAVKVGI</sequence>
<reference evidence="1" key="1">
    <citation type="journal article" date="2014" name="Front. Microbiol.">
        <title>High frequency of phylogenetically diverse reductive dehalogenase-homologous genes in deep subseafloor sedimentary metagenomes.</title>
        <authorList>
            <person name="Kawai M."/>
            <person name="Futagami T."/>
            <person name="Toyoda A."/>
            <person name="Takaki Y."/>
            <person name="Nishi S."/>
            <person name="Hori S."/>
            <person name="Arai W."/>
            <person name="Tsubouchi T."/>
            <person name="Morono Y."/>
            <person name="Uchiyama I."/>
            <person name="Ito T."/>
            <person name="Fujiyama A."/>
            <person name="Inagaki F."/>
            <person name="Takami H."/>
        </authorList>
    </citation>
    <scope>NUCLEOTIDE SEQUENCE</scope>
    <source>
        <strain evidence="1">Expedition CK06-06</strain>
    </source>
</reference>
<name>X1GRF0_9ZZZZ</name>
<proteinExistence type="predicted"/>
<dbReference type="AlphaFoldDB" id="X1GRF0"/>
<comment type="caution">
    <text evidence="1">The sequence shown here is derived from an EMBL/GenBank/DDBJ whole genome shotgun (WGS) entry which is preliminary data.</text>
</comment>
<gene>
    <name evidence="1" type="ORF">S03H2_32959</name>
</gene>
<protein>
    <submittedName>
        <fullName evidence="1">Uncharacterized protein</fullName>
    </submittedName>
</protein>
<feature type="non-terminal residue" evidence="1">
    <location>
        <position position="1"/>
    </location>
</feature>
<evidence type="ECO:0000313" key="1">
    <source>
        <dbReference type="EMBL" id="GAH59772.1"/>
    </source>
</evidence>
<organism evidence="1">
    <name type="scientific">marine sediment metagenome</name>
    <dbReference type="NCBI Taxonomy" id="412755"/>
    <lineage>
        <taxon>unclassified sequences</taxon>
        <taxon>metagenomes</taxon>
        <taxon>ecological metagenomes</taxon>
    </lineage>
</organism>